<evidence type="ECO:0000256" key="6">
    <source>
        <dbReference type="ARBA" id="ARBA00022989"/>
    </source>
</evidence>
<feature type="domain" description="Sushi" evidence="14">
    <location>
        <begin position="299"/>
        <end position="358"/>
    </location>
</feature>
<dbReference type="InterPro" id="IPR000152">
    <property type="entry name" value="EGF-type_Asp/Asn_hydroxyl_site"/>
</dbReference>
<feature type="domain" description="Sushi" evidence="14">
    <location>
        <begin position="239"/>
        <end position="298"/>
    </location>
</feature>
<feature type="transmembrane region" description="Helical" evidence="12">
    <location>
        <begin position="651"/>
        <end position="674"/>
    </location>
</feature>
<dbReference type="InterPro" id="IPR057598">
    <property type="entry name" value="Fn3_PTPRU"/>
</dbReference>
<evidence type="ECO:0000259" key="13">
    <source>
        <dbReference type="PROSITE" id="PS50026"/>
    </source>
</evidence>
<dbReference type="SMART" id="SM00181">
    <property type="entry name" value="EGF"/>
    <property type="match status" value="3"/>
</dbReference>
<evidence type="ECO:0000313" key="16">
    <source>
        <dbReference type="Proteomes" id="UP001046870"/>
    </source>
</evidence>
<keyword evidence="8" id="KW-1015">Disulfide bond</keyword>
<keyword evidence="2 10" id="KW-0245">EGF-like domain</keyword>
<evidence type="ECO:0000256" key="10">
    <source>
        <dbReference type="PROSITE-ProRule" id="PRU00076"/>
    </source>
</evidence>
<dbReference type="SUPFAM" id="SSF57535">
    <property type="entry name" value="Complement control module/SCR domain"/>
    <property type="match status" value="4"/>
</dbReference>
<feature type="domain" description="EGF-like" evidence="13">
    <location>
        <begin position="75"/>
        <end position="114"/>
    </location>
</feature>
<protein>
    <recommendedName>
        <fullName evidence="17">Sushi domain containing 1</fullName>
    </recommendedName>
</protein>
<accession>A0A9D3TAR4</accession>
<dbReference type="PROSITE" id="PS00010">
    <property type="entry name" value="ASX_HYDROXYL"/>
    <property type="match status" value="2"/>
</dbReference>
<evidence type="ECO:0000259" key="14">
    <source>
        <dbReference type="PROSITE" id="PS50923"/>
    </source>
</evidence>
<dbReference type="InterPro" id="IPR009030">
    <property type="entry name" value="Growth_fac_rcpt_cys_sf"/>
</dbReference>
<dbReference type="Pfam" id="PF23144">
    <property type="entry name" value="Fn3_PTPRU"/>
    <property type="match status" value="1"/>
</dbReference>
<keyword evidence="3 12" id="KW-0812">Transmembrane</keyword>
<dbReference type="Gene3D" id="2.10.25.10">
    <property type="entry name" value="Laminin"/>
    <property type="match status" value="2"/>
</dbReference>
<dbReference type="Gene3D" id="2.10.70.10">
    <property type="entry name" value="Complement Module, domain 1"/>
    <property type="match status" value="4"/>
</dbReference>
<feature type="domain" description="EGF-like" evidence="13">
    <location>
        <begin position="127"/>
        <end position="164"/>
    </location>
</feature>
<name>A0A9D3TAR4_MEGAT</name>
<dbReference type="PROSITE" id="PS50026">
    <property type="entry name" value="EGF_3"/>
    <property type="match status" value="3"/>
</dbReference>
<feature type="domain" description="Sushi" evidence="14">
    <location>
        <begin position="179"/>
        <end position="238"/>
    </location>
</feature>
<keyword evidence="11" id="KW-0768">Sushi</keyword>
<comment type="caution">
    <text evidence="15">The sequence shown here is derived from an EMBL/GenBank/DDBJ whole genome shotgun (WGS) entry which is preliminary data.</text>
</comment>
<evidence type="ECO:0000256" key="4">
    <source>
        <dbReference type="ARBA" id="ARBA00022729"/>
    </source>
</evidence>
<dbReference type="InterPro" id="IPR000742">
    <property type="entry name" value="EGF"/>
</dbReference>
<keyword evidence="5" id="KW-0677">Repeat</keyword>
<dbReference type="InterPro" id="IPR049883">
    <property type="entry name" value="NOTCH1_EGF-like"/>
</dbReference>
<dbReference type="PROSITE" id="PS01186">
    <property type="entry name" value="EGF_2"/>
    <property type="match status" value="1"/>
</dbReference>
<dbReference type="InterPro" id="IPR035976">
    <property type="entry name" value="Sushi/SCR/CCP_sf"/>
</dbReference>
<dbReference type="InterPro" id="IPR001881">
    <property type="entry name" value="EGF-like_Ca-bd_dom"/>
</dbReference>
<evidence type="ECO:0000256" key="1">
    <source>
        <dbReference type="ARBA" id="ARBA00004479"/>
    </source>
</evidence>
<reference evidence="15" key="1">
    <citation type="submission" date="2021-01" db="EMBL/GenBank/DDBJ databases">
        <authorList>
            <person name="Zahm M."/>
            <person name="Roques C."/>
            <person name="Cabau C."/>
            <person name="Klopp C."/>
            <person name="Donnadieu C."/>
            <person name="Jouanno E."/>
            <person name="Lampietro C."/>
            <person name="Louis A."/>
            <person name="Herpin A."/>
            <person name="Echchiki A."/>
            <person name="Berthelot C."/>
            <person name="Parey E."/>
            <person name="Roest-Crollius H."/>
            <person name="Braasch I."/>
            <person name="Postlethwait J."/>
            <person name="Bobe J."/>
            <person name="Montfort J."/>
            <person name="Bouchez O."/>
            <person name="Begum T."/>
            <person name="Mejri S."/>
            <person name="Adams A."/>
            <person name="Chen W.-J."/>
            <person name="Guiguen Y."/>
        </authorList>
    </citation>
    <scope>NUCLEOTIDE SEQUENCE</scope>
    <source>
        <strain evidence="15">YG-15Mar2019-1</strain>
        <tissue evidence="15">Brain</tissue>
    </source>
</reference>
<dbReference type="GO" id="GO:0005509">
    <property type="term" value="F:calcium ion binding"/>
    <property type="evidence" value="ECO:0007669"/>
    <property type="project" value="InterPro"/>
</dbReference>
<keyword evidence="6 12" id="KW-1133">Transmembrane helix</keyword>
<dbReference type="InterPro" id="IPR051622">
    <property type="entry name" value="R-tyr_protein_phosphatases"/>
</dbReference>
<gene>
    <name evidence="15" type="ORF">MATL_G00067820</name>
</gene>
<evidence type="ECO:0000256" key="11">
    <source>
        <dbReference type="PROSITE-ProRule" id="PRU00302"/>
    </source>
</evidence>
<dbReference type="Proteomes" id="UP001046870">
    <property type="component" value="Chromosome 4"/>
</dbReference>
<evidence type="ECO:0000256" key="5">
    <source>
        <dbReference type="ARBA" id="ARBA00022737"/>
    </source>
</evidence>
<dbReference type="EMBL" id="JAFDVH010000004">
    <property type="protein sequence ID" value="KAG7481515.1"/>
    <property type="molecule type" value="Genomic_DNA"/>
</dbReference>
<organism evidence="15 16">
    <name type="scientific">Megalops atlanticus</name>
    <name type="common">Tarpon</name>
    <name type="synonym">Clupea gigantea</name>
    <dbReference type="NCBI Taxonomy" id="7932"/>
    <lineage>
        <taxon>Eukaryota</taxon>
        <taxon>Metazoa</taxon>
        <taxon>Chordata</taxon>
        <taxon>Craniata</taxon>
        <taxon>Vertebrata</taxon>
        <taxon>Euteleostomi</taxon>
        <taxon>Actinopterygii</taxon>
        <taxon>Neopterygii</taxon>
        <taxon>Teleostei</taxon>
        <taxon>Elopiformes</taxon>
        <taxon>Megalopidae</taxon>
        <taxon>Megalops</taxon>
    </lineage>
</organism>
<proteinExistence type="predicted"/>
<evidence type="ECO:0000256" key="7">
    <source>
        <dbReference type="ARBA" id="ARBA00023136"/>
    </source>
</evidence>
<evidence type="ECO:0000313" key="15">
    <source>
        <dbReference type="EMBL" id="KAG7481515.1"/>
    </source>
</evidence>
<evidence type="ECO:0000256" key="12">
    <source>
        <dbReference type="SAM" id="Phobius"/>
    </source>
</evidence>
<dbReference type="PANTHER" id="PTHR24051:SF5">
    <property type="entry name" value="SUSHI DOMAIN-CONTAINING PROTEIN 1"/>
    <property type="match status" value="1"/>
</dbReference>
<evidence type="ECO:0000256" key="2">
    <source>
        <dbReference type="ARBA" id="ARBA00022536"/>
    </source>
</evidence>
<evidence type="ECO:0008006" key="17">
    <source>
        <dbReference type="Google" id="ProtNLM"/>
    </source>
</evidence>
<evidence type="ECO:0000256" key="3">
    <source>
        <dbReference type="ARBA" id="ARBA00022692"/>
    </source>
</evidence>
<sequence>MSVDRMFWKKAVVTKAFLLYLTSGVLKVWVVGELPDVCASCHANATCEDKMDGSGGKVCNCMYGFLGNGRTQCLDKDECEMGADKICGAHTVCHNTYGSFYCTCLSGYSPSNNLVIFIPNDGTRCNDIDECRVQGICGEGGQCRNMQGDFNCVCQVGYKVQNGSEPFHPHRDKAFCKVIDCGQPPSIPNSALLSAKGTRYGSIAKFGCLEGFFQKSGNDSKVCGATGVWEGLSLVCEEIDCGEPPALPHSVMMWNKSTTVGSAVYYECKDGFHAVGGWSVSVCMEHGYWDNATLLCEEINCGPPTAFPNVDMHWDGTTGLGSVVRYTCKHGYYQEGGGSQSTCTSAREWEHITVTCRVNCGPAPSLPHTDVAWQNGSVAGSVALHRCRHGYRSRRGTGLSVCMDTGDWLQATMVCREIKPAISKPVVFNEKCLRWKADIYDGDKEDYKVQFVGSREYQRTFQDKRKRVFSSAADWPELCLNLLPGTNYTINITAQSARFSSIVLANTSIQVPRVPEVVFRDVETPLPSLWLRRSINTLDPISVYQVFVVPLEGTVEFDCRSTSTPHFHGLGEVHGLYVAAQMRVEEIGRELSFTVGDQHYYGGYYNAPLEPGKDYYIILRVVNQWGKVRKQSCVTWAKARGTSYIIQSVTLIAGGSIGLVAFAAFLGHSCVWYCKKK</sequence>
<dbReference type="PROSITE" id="PS01187">
    <property type="entry name" value="EGF_CA"/>
    <property type="match status" value="1"/>
</dbReference>
<comment type="caution">
    <text evidence="10">Lacks conserved residue(s) required for the propagation of feature annotation.</text>
</comment>
<dbReference type="PANTHER" id="PTHR24051">
    <property type="entry name" value="SUSHI DOMAIN-CONTAINING PROTEIN 1"/>
    <property type="match status" value="1"/>
</dbReference>
<dbReference type="PROSITE" id="PS50923">
    <property type="entry name" value="SUSHI"/>
    <property type="match status" value="3"/>
</dbReference>
<dbReference type="SUPFAM" id="SSF57184">
    <property type="entry name" value="Growth factor receptor domain"/>
    <property type="match status" value="1"/>
</dbReference>
<evidence type="ECO:0000256" key="9">
    <source>
        <dbReference type="ARBA" id="ARBA00023180"/>
    </source>
</evidence>
<feature type="domain" description="EGF-like" evidence="13">
    <location>
        <begin position="34"/>
        <end position="74"/>
    </location>
</feature>
<comment type="subcellular location">
    <subcellularLocation>
        <location evidence="1">Membrane</location>
        <topology evidence="1">Single-pass type I membrane protein</topology>
    </subcellularLocation>
</comment>
<dbReference type="CDD" id="cd00054">
    <property type="entry name" value="EGF_CA"/>
    <property type="match status" value="2"/>
</dbReference>
<keyword evidence="7 12" id="KW-0472">Membrane</keyword>
<dbReference type="InterPro" id="IPR018097">
    <property type="entry name" value="EGF_Ca-bd_CS"/>
</dbReference>
<evidence type="ECO:0000256" key="8">
    <source>
        <dbReference type="ARBA" id="ARBA00023157"/>
    </source>
</evidence>
<keyword evidence="4" id="KW-0732">Signal</keyword>
<keyword evidence="9" id="KW-0325">Glycoprotein</keyword>
<dbReference type="Pfam" id="PF07645">
    <property type="entry name" value="EGF_CA"/>
    <property type="match status" value="2"/>
</dbReference>
<dbReference type="Pfam" id="PF00084">
    <property type="entry name" value="Sushi"/>
    <property type="match status" value="3"/>
</dbReference>
<dbReference type="SMART" id="SM00179">
    <property type="entry name" value="EGF_CA"/>
    <property type="match status" value="2"/>
</dbReference>
<dbReference type="GO" id="GO:0016020">
    <property type="term" value="C:membrane"/>
    <property type="evidence" value="ECO:0007669"/>
    <property type="project" value="UniProtKB-SubCell"/>
</dbReference>
<keyword evidence="16" id="KW-1185">Reference proteome</keyword>
<dbReference type="OrthoDB" id="9943809at2759"/>
<dbReference type="AlphaFoldDB" id="A0A9D3TAR4"/>
<dbReference type="SMART" id="SM00032">
    <property type="entry name" value="CCP"/>
    <property type="match status" value="4"/>
</dbReference>
<dbReference type="InterPro" id="IPR000436">
    <property type="entry name" value="Sushi_SCR_CCP_dom"/>
</dbReference>
<dbReference type="CDD" id="cd00033">
    <property type="entry name" value="CCP"/>
    <property type="match status" value="3"/>
</dbReference>